<sequence>MKNLHPFMIAIVIVSFYSQAHAERLPVDTNARLSIGLNVSKHSANAYKANSTFVIAPHGFYDNHRWYIEGGEAGFYPYKDKHHHARIGMSYDGTMFEPKQAEPALQNLTKRQASVMAIASYMYVSPIGGFRAKIAKDALSRHEGMTITLSHISRFNKDKMTVYPSFGMVWQDKKYNAYYYGISNDESQRTGVMAYDPNDGVIPFASVLVNYDLNDKTTLFASQRIEWLPKAIKDSPMVDDEIVGITRLGINRKF</sequence>
<reference evidence="6 7" key="1">
    <citation type="submission" date="2024-11" db="EMBL/GenBank/DDBJ databases">
        <title>First Report of Moraxella oculi in Brazil in an Infectious Bovine Keratoconjunctivitis Outbreak.</title>
        <authorList>
            <person name="Carvalho C.V."/>
            <person name="Domingues R."/>
            <person name="Coutinho C."/>
            <person name="Honorio N.T.B.S."/>
            <person name="Faza D.R.L.R."/>
            <person name="Carvalho W.A."/>
            <person name="Machado A.B.F."/>
            <person name="Martins M.F."/>
            <person name="Gaspar E.B."/>
        </authorList>
    </citation>
    <scope>NUCLEOTIDE SEQUENCE [LARGE SCALE GENOMIC DNA]</scope>
    <source>
        <strain evidence="6 7">2117LE</strain>
    </source>
</reference>
<evidence type="ECO:0000256" key="1">
    <source>
        <dbReference type="ARBA" id="ARBA00004442"/>
    </source>
</evidence>
<dbReference type="EMBL" id="JBJJXE010000001">
    <property type="protein sequence ID" value="MFL1731696.1"/>
    <property type="molecule type" value="Genomic_DNA"/>
</dbReference>
<keyword evidence="3" id="KW-0732">Signal</keyword>
<comment type="subcellular location">
    <subcellularLocation>
        <location evidence="1">Cell outer membrane</location>
    </subcellularLocation>
</comment>
<proteinExistence type="inferred from homology"/>
<keyword evidence="7" id="KW-1185">Reference proteome</keyword>
<accession>A0ABW8U3G9</accession>
<evidence type="ECO:0000313" key="7">
    <source>
        <dbReference type="Proteomes" id="UP001624684"/>
    </source>
</evidence>
<evidence type="ECO:0000256" key="2">
    <source>
        <dbReference type="ARBA" id="ARBA00005722"/>
    </source>
</evidence>
<dbReference type="InterPro" id="IPR010583">
    <property type="entry name" value="MipA"/>
</dbReference>
<keyword evidence="4" id="KW-0472">Membrane</keyword>
<protein>
    <submittedName>
        <fullName evidence="6">MipA/OmpV family protein</fullName>
    </submittedName>
</protein>
<evidence type="ECO:0000256" key="4">
    <source>
        <dbReference type="ARBA" id="ARBA00023136"/>
    </source>
</evidence>
<dbReference type="Pfam" id="PF06629">
    <property type="entry name" value="MipA"/>
    <property type="match status" value="1"/>
</dbReference>
<dbReference type="RefSeq" id="WP_407068510.1">
    <property type="nucleotide sequence ID" value="NZ_JBJJXE010000001.1"/>
</dbReference>
<organism evidence="6 7">
    <name type="scientific">Moraxella oculi</name>
    <dbReference type="NCBI Taxonomy" id="2940516"/>
    <lineage>
        <taxon>Bacteria</taxon>
        <taxon>Pseudomonadati</taxon>
        <taxon>Pseudomonadota</taxon>
        <taxon>Gammaproteobacteria</taxon>
        <taxon>Moraxellales</taxon>
        <taxon>Moraxellaceae</taxon>
        <taxon>Moraxella</taxon>
    </lineage>
</organism>
<comment type="similarity">
    <text evidence="2">Belongs to the MipA/OmpV family.</text>
</comment>
<dbReference type="PANTHER" id="PTHR38776:SF1">
    <property type="entry name" value="MLTA-INTERACTING PROTEIN-RELATED"/>
    <property type="match status" value="1"/>
</dbReference>
<evidence type="ECO:0000256" key="5">
    <source>
        <dbReference type="ARBA" id="ARBA00023237"/>
    </source>
</evidence>
<name>A0ABW8U3G9_9GAMM</name>
<evidence type="ECO:0000313" key="6">
    <source>
        <dbReference type="EMBL" id="MFL1731696.1"/>
    </source>
</evidence>
<gene>
    <name evidence="6" type="ORF">ACJHVH_01590</name>
</gene>
<keyword evidence="5" id="KW-0998">Cell outer membrane</keyword>
<evidence type="ECO:0000256" key="3">
    <source>
        <dbReference type="ARBA" id="ARBA00022729"/>
    </source>
</evidence>
<dbReference type="Proteomes" id="UP001624684">
    <property type="component" value="Unassembled WGS sequence"/>
</dbReference>
<comment type="caution">
    <text evidence="6">The sequence shown here is derived from an EMBL/GenBank/DDBJ whole genome shotgun (WGS) entry which is preliminary data.</text>
</comment>
<dbReference type="PANTHER" id="PTHR38776">
    <property type="entry name" value="MLTA-INTERACTING PROTEIN-RELATED"/>
    <property type="match status" value="1"/>
</dbReference>